<protein>
    <submittedName>
        <fullName evidence="1">Uncharacterized protein</fullName>
    </submittedName>
</protein>
<sequence>MARNIRKIFLEFYIPFNFLHKKKRPNRSRVRLIASIYKYLPGNVLLSRNVSPTTIGAKELNF</sequence>
<accession>A0ABS5MN79</accession>
<reference evidence="1 2" key="1">
    <citation type="submission" date="2021-05" db="EMBL/GenBank/DDBJ databases">
        <title>Staphylococcus fleurettii isolated from lake water in First Nation community in Manitoba, Canada.</title>
        <authorList>
            <person name="Bashar S."/>
            <person name="Murdock A."/>
            <person name="Patidar R."/>
            <person name="Golding G."/>
            <person name="Farenhorst A."/>
            <person name="Kumar A."/>
        </authorList>
    </citation>
    <scope>NUCLEOTIDE SEQUENCE [LARGE SCALE GENOMIC DNA]</scope>
    <source>
        <strain evidence="1 2">SF002</strain>
    </source>
</reference>
<dbReference type="Proteomes" id="UP000681586">
    <property type="component" value="Unassembled WGS sequence"/>
</dbReference>
<evidence type="ECO:0000313" key="2">
    <source>
        <dbReference type="Proteomes" id="UP000681586"/>
    </source>
</evidence>
<evidence type="ECO:0000313" key="1">
    <source>
        <dbReference type="EMBL" id="MBS3697380.1"/>
    </source>
</evidence>
<proteinExistence type="predicted"/>
<keyword evidence="2" id="KW-1185">Reference proteome</keyword>
<comment type="caution">
    <text evidence="1">The sequence shown here is derived from an EMBL/GenBank/DDBJ whole genome shotgun (WGS) entry which is preliminary data.</text>
</comment>
<gene>
    <name evidence="1" type="ORF">JJQ58_07860</name>
</gene>
<feature type="non-terminal residue" evidence="1">
    <location>
        <position position="62"/>
    </location>
</feature>
<name>A0ABS5MN79_9STAP</name>
<organism evidence="1 2">
    <name type="scientific">Mammaliicoccus fleurettii</name>
    <dbReference type="NCBI Taxonomy" id="150056"/>
    <lineage>
        <taxon>Bacteria</taxon>
        <taxon>Bacillati</taxon>
        <taxon>Bacillota</taxon>
        <taxon>Bacilli</taxon>
        <taxon>Bacillales</taxon>
        <taxon>Staphylococcaceae</taxon>
        <taxon>Mammaliicoccus</taxon>
    </lineage>
</organism>
<dbReference type="EMBL" id="JAGXBM010000009">
    <property type="protein sequence ID" value="MBS3697380.1"/>
    <property type="molecule type" value="Genomic_DNA"/>
</dbReference>